<dbReference type="PANTHER" id="PTHR33164">
    <property type="entry name" value="TRANSCRIPTIONAL REGULATOR, MARR FAMILY"/>
    <property type="match status" value="1"/>
</dbReference>
<dbReference type="InterPro" id="IPR036388">
    <property type="entry name" value="WH-like_DNA-bd_sf"/>
</dbReference>
<evidence type="ECO:0000256" key="2">
    <source>
        <dbReference type="ARBA" id="ARBA00023125"/>
    </source>
</evidence>
<keyword evidence="2" id="KW-0238">DNA-binding</keyword>
<evidence type="ECO:0000313" key="6">
    <source>
        <dbReference type="Proteomes" id="UP000763557"/>
    </source>
</evidence>
<dbReference type="Pfam" id="PF01047">
    <property type="entry name" value="MarR"/>
    <property type="match status" value="1"/>
</dbReference>
<dbReference type="SMART" id="SM00347">
    <property type="entry name" value="HTH_MARR"/>
    <property type="match status" value="1"/>
</dbReference>
<organism evidence="5 6">
    <name type="scientific">Kibdelosporangium persicum</name>
    <dbReference type="NCBI Taxonomy" id="2698649"/>
    <lineage>
        <taxon>Bacteria</taxon>
        <taxon>Bacillati</taxon>
        <taxon>Actinomycetota</taxon>
        <taxon>Actinomycetes</taxon>
        <taxon>Pseudonocardiales</taxon>
        <taxon>Pseudonocardiaceae</taxon>
        <taxon>Kibdelosporangium</taxon>
    </lineage>
</organism>
<reference evidence="5 6" key="1">
    <citation type="submission" date="2020-01" db="EMBL/GenBank/DDBJ databases">
        <title>Kibdelosporangium persica a novel Actinomycetes from a hot desert in Iran.</title>
        <authorList>
            <person name="Safaei N."/>
            <person name="Zaburannyi N."/>
            <person name="Mueller R."/>
            <person name="Wink J."/>
        </authorList>
    </citation>
    <scope>NUCLEOTIDE SEQUENCE [LARGE SCALE GENOMIC DNA]</scope>
    <source>
        <strain evidence="5 6">4NS15</strain>
    </source>
</reference>
<evidence type="ECO:0000256" key="3">
    <source>
        <dbReference type="ARBA" id="ARBA00023163"/>
    </source>
</evidence>
<keyword evidence="1" id="KW-0805">Transcription regulation</keyword>
<gene>
    <name evidence="5" type="ORF">GC106_30970</name>
</gene>
<keyword evidence="6" id="KW-1185">Reference proteome</keyword>
<evidence type="ECO:0000259" key="4">
    <source>
        <dbReference type="PROSITE" id="PS50995"/>
    </source>
</evidence>
<dbReference type="InterPro" id="IPR000835">
    <property type="entry name" value="HTH_MarR-typ"/>
</dbReference>
<protein>
    <submittedName>
        <fullName evidence="5">Transcriptional regulator</fullName>
    </submittedName>
</protein>
<dbReference type="PANTHER" id="PTHR33164:SF64">
    <property type="entry name" value="TRANSCRIPTIONAL REGULATOR SLYA"/>
    <property type="match status" value="1"/>
</dbReference>
<dbReference type="InterPro" id="IPR039422">
    <property type="entry name" value="MarR/SlyA-like"/>
</dbReference>
<dbReference type="EMBL" id="JAAATY010000008">
    <property type="protein sequence ID" value="NRN65882.1"/>
    <property type="molecule type" value="Genomic_DNA"/>
</dbReference>
<keyword evidence="3" id="KW-0804">Transcription</keyword>
<comment type="caution">
    <text evidence="5">The sequence shown here is derived from an EMBL/GenBank/DDBJ whole genome shotgun (WGS) entry which is preliminary data.</text>
</comment>
<dbReference type="Gene3D" id="1.10.10.10">
    <property type="entry name" value="Winged helix-like DNA-binding domain superfamily/Winged helix DNA-binding domain"/>
    <property type="match status" value="1"/>
</dbReference>
<dbReference type="PROSITE" id="PS50995">
    <property type="entry name" value="HTH_MARR_2"/>
    <property type="match status" value="1"/>
</dbReference>
<evidence type="ECO:0000313" key="5">
    <source>
        <dbReference type="EMBL" id="NRN65882.1"/>
    </source>
</evidence>
<name>A0ABX2F4N9_9PSEU</name>
<feature type="domain" description="HTH marR-type" evidence="4">
    <location>
        <begin position="13"/>
        <end position="150"/>
    </location>
</feature>
<dbReference type="Proteomes" id="UP000763557">
    <property type="component" value="Unassembled WGS sequence"/>
</dbReference>
<dbReference type="InterPro" id="IPR036390">
    <property type="entry name" value="WH_DNA-bd_sf"/>
</dbReference>
<dbReference type="PRINTS" id="PR00598">
    <property type="entry name" value="HTHMARR"/>
</dbReference>
<sequence>MATGVVDQRCLQHFDVNWLLNRAAHGLREAMDAEANAHGTTIRGHIVLTALVQNSHPDARPYSQLALGHALGVDKTTMTALLDKLERQGLVVRTPDPNDRRARIPVPTEAGRELQAKLYQRLQLVEDQVLGDLTTEERDVLRGLLRRIIPVQPVEGSCM</sequence>
<proteinExistence type="predicted"/>
<dbReference type="SUPFAM" id="SSF46785">
    <property type="entry name" value="Winged helix' DNA-binding domain"/>
    <property type="match status" value="1"/>
</dbReference>
<evidence type="ECO:0000256" key="1">
    <source>
        <dbReference type="ARBA" id="ARBA00023015"/>
    </source>
</evidence>
<accession>A0ABX2F4N9</accession>